<dbReference type="OrthoDB" id="7592047at2"/>
<sequence length="430" mass="47392">MRVVDRPTSIPAVGRSRLAAETKPAAPKAMVGEGAAFSGFGDPHLMEFIRGGLGAMTEAGVSITPKLAMRNTTVLRCVSLISFAIGMLPLQLHRREDKSKATEHPLYRVLHRRPNAWQTSYEFRAFMQQSALGAVGDGRKGDAFALIVRSGRKILQLVPLDPSTVEVRQRNDWSLEYVVTRKDRQKQTFPQADIFHLRFGLSDDGISGLSLVKQAAEAIALAIQTEKAAARLFRNGMLVGGMLKHPAELTPESYARLQASMADREGAENAHRTLILEEGMTFDTASATGRDSQAIEQRKFQIEDIARPFGVPRPLLNVDDTSWGSGIDVLGQFFVRYGLNPWFEAWQQAIERSLLTEPEADVYEAKFNAGGLLRGSMKDQADFFAKGLGAGGHAPWLHPDEPRDWMDLPPRTDLPAAMGQTNNGDRNEPS</sequence>
<reference evidence="2 3" key="1">
    <citation type="submission" date="2018-06" db="EMBL/GenBank/DDBJ databases">
        <title>Genomic Encyclopedia of Archaeal and Bacterial Type Strains, Phase II (KMG-II): from individual species to whole genera.</title>
        <authorList>
            <person name="Goeker M."/>
        </authorList>
    </citation>
    <scope>NUCLEOTIDE SEQUENCE [LARGE SCALE GENOMIC DNA]</scope>
    <source>
        <strain evidence="2 3">DSM 22009</strain>
    </source>
</reference>
<evidence type="ECO:0000256" key="1">
    <source>
        <dbReference type="SAM" id="MobiDB-lite"/>
    </source>
</evidence>
<dbReference type="Pfam" id="PF04860">
    <property type="entry name" value="Phage_portal"/>
    <property type="match status" value="1"/>
</dbReference>
<evidence type="ECO:0000313" key="2">
    <source>
        <dbReference type="EMBL" id="PZX19810.1"/>
    </source>
</evidence>
<protein>
    <submittedName>
        <fullName evidence="2">HK97 family phage portal protein</fullName>
    </submittedName>
</protein>
<keyword evidence="3" id="KW-1185">Reference proteome</keyword>
<dbReference type="Proteomes" id="UP000248916">
    <property type="component" value="Unassembled WGS sequence"/>
</dbReference>
<evidence type="ECO:0000313" key="3">
    <source>
        <dbReference type="Proteomes" id="UP000248916"/>
    </source>
</evidence>
<gene>
    <name evidence="2" type="ORF">LX81_00273</name>
</gene>
<dbReference type="InterPro" id="IPR006944">
    <property type="entry name" value="Phage/GTA_portal"/>
</dbReference>
<name>A0A2W7NIW3_9RHOB</name>
<comment type="caution">
    <text evidence="2">The sequence shown here is derived from an EMBL/GenBank/DDBJ whole genome shotgun (WGS) entry which is preliminary data.</text>
</comment>
<proteinExistence type="predicted"/>
<dbReference type="AlphaFoldDB" id="A0A2W7NIW3"/>
<dbReference type="EMBL" id="QKZL01000001">
    <property type="protein sequence ID" value="PZX19810.1"/>
    <property type="molecule type" value="Genomic_DNA"/>
</dbReference>
<organism evidence="2 3">
    <name type="scientific">Palleronia aestuarii</name>
    <dbReference type="NCBI Taxonomy" id="568105"/>
    <lineage>
        <taxon>Bacteria</taxon>
        <taxon>Pseudomonadati</taxon>
        <taxon>Pseudomonadota</taxon>
        <taxon>Alphaproteobacteria</taxon>
        <taxon>Rhodobacterales</taxon>
        <taxon>Roseobacteraceae</taxon>
        <taxon>Palleronia</taxon>
    </lineage>
</organism>
<dbReference type="InterPro" id="IPR006427">
    <property type="entry name" value="Portal_HK97"/>
</dbReference>
<feature type="region of interest" description="Disordered" evidence="1">
    <location>
        <begin position="395"/>
        <end position="430"/>
    </location>
</feature>
<dbReference type="NCBIfam" id="TIGR01537">
    <property type="entry name" value="portal_HK97"/>
    <property type="match status" value="1"/>
</dbReference>
<accession>A0A2W7NIW3</accession>